<comment type="caution">
    <text evidence="1">The sequence shown here is derived from an EMBL/GenBank/DDBJ whole genome shotgun (WGS) entry which is preliminary data.</text>
</comment>
<proteinExistence type="predicted"/>
<reference evidence="1" key="1">
    <citation type="journal article" date="2016" name="Genome Announc.">
        <title>Draft genomes of two strains of Paenibacillus glucanolyticus with capability to degrade lignocellulose.</title>
        <authorList>
            <person name="Mathews S.L."/>
            <person name="Pawlak J."/>
            <person name="Grunden A.M."/>
        </authorList>
    </citation>
    <scope>NUCLEOTIDE SEQUENCE [LARGE SCALE GENOMIC DNA]</scope>
    <source>
        <strain evidence="1">SLM1</strain>
    </source>
</reference>
<accession>A0A163M6W1</accession>
<dbReference type="EMBL" id="LWMH01000001">
    <property type="protein sequence ID" value="KZS48794.1"/>
    <property type="molecule type" value="Genomic_DNA"/>
</dbReference>
<keyword evidence="2" id="KW-1185">Reference proteome</keyword>
<dbReference type="Proteomes" id="UP000076796">
    <property type="component" value="Unassembled WGS sequence"/>
</dbReference>
<dbReference type="AlphaFoldDB" id="A0A163M6W1"/>
<name>A0A163M6W1_9BACL</name>
<organism evidence="1 2">
    <name type="scientific">Paenibacillus glucanolyticus</name>
    <dbReference type="NCBI Taxonomy" id="59843"/>
    <lineage>
        <taxon>Bacteria</taxon>
        <taxon>Bacillati</taxon>
        <taxon>Bacillota</taxon>
        <taxon>Bacilli</taxon>
        <taxon>Bacillales</taxon>
        <taxon>Paenibacillaceae</taxon>
        <taxon>Paenibacillus</taxon>
    </lineage>
</organism>
<gene>
    <name evidence="1" type="ORF">AWU65_24080</name>
</gene>
<evidence type="ECO:0000313" key="2">
    <source>
        <dbReference type="Proteomes" id="UP000076796"/>
    </source>
</evidence>
<sequence length="89" mass="10279">MIRWGVIALLSFAAGLIMMYAYDSLERMNASAVQYVRGMPAVKVFGQTVQSFRQFHQDMIRKAPMMREEVIGLIKMWKVDFLRGCASER</sequence>
<protein>
    <submittedName>
        <fullName evidence="1">Uncharacterized protein</fullName>
    </submittedName>
</protein>
<evidence type="ECO:0000313" key="1">
    <source>
        <dbReference type="EMBL" id="KZS48794.1"/>
    </source>
</evidence>